<gene>
    <name evidence="1" type="ORF">JD108_13805</name>
    <name evidence="2" type="ORF">KDJ56_13750</name>
</gene>
<keyword evidence="4" id="KW-1185">Reference proteome</keyword>
<dbReference type="KEGG" id="bcop:JD108_13805"/>
<evidence type="ECO:0000313" key="3">
    <source>
        <dbReference type="Proteomes" id="UP000595847"/>
    </source>
</evidence>
<dbReference type="EMBL" id="CP066308">
    <property type="protein sequence ID" value="QQE76630.1"/>
    <property type="molecule type" value="Genomic_DNA"/>
</dbReference>
<dbReference type="Proteomes" id="UP000595847">
    <property type="component" value="Chromosome"/>
</dbReference>
<reference evidence="2" key="2">
    <citation type="submission" date="2021-04" db="EMBL/GenBank/DDBJ databases">
        <title>Brevibacillus composti FJAT-54423, complete genome.</title>
        <authorList>
            <person name="Tang R."/>
        </authorList>
    </citation>
    <scope>NUCLEOTIDE SEQUENCE</scope>
    <source>
        <strain evidence="2">FJAT-54424</strain>
    </source>
</reference>
<name>A0A7T5EQ14_9BACL</name>
<sequence>MLGDGMLGDGMLGDGIFGDGIMGDGIIGDGRFGDGLGISLGRRGIGRAGGIGGILRRFSNLTRPL</sequence>
<protein>
    <submittedName>
        <fullName evidence="1">Uncharacterized protein</fullName>
    </submittedName>
</protein>
<proteinExistence type="predicted"/>
<evidence type="ECO:0000313" key="2">
    <source>
        <dbReference type="EMBL" id="QUO43703.1"/>
    </source>
</evidence>
<dbReference type="AlphaFoldDB" id="A0A7T5EQ14"/>
<dbReference type="Proteomes" id="UP000677234">
    <property type="component" value="Chromosome"/>
</dbReference>
<evidence type="ECO:0000313" key="4">
    <source>
        <dbReference type="Proteomes" id="UP000677234"/>
    </source>
</evidence>
<accession>A0A7T5EQ14</accession>
<organism evidence="1 3">
    <name type="scientific">Brevibacillus composti</name>
    <dbReference type="NCBI Taxonomy" id="2796470"/>
    <lineage>
        <taxon>Bacteria</taxon>
        <taxon>Bacillati</taxon>
        <taxon>Bacillota</taxon>
        <taxon>Bacilli</taxon>
        <taxon>Bacillales</taxon>
        <taxon>Paenibacillaceae</taxon>
        <taxon>Brevibacillus</taxon>
    </lineage>
</organism>
<evidence type="ECO:0000313" key="1">
    <source>
        <dbReference type="EMBL" id="QQE76630.1"/>
    </source>
</evidence>
<reference evidence="1 3" key="1">
    <citation type="submission" date="2020-12" db="EMBL/GenBank/DDBJ databases">
        <title>strain FJAT-54423T represents a novel species of the genus Brevibacillus.</title>
        <authorList>
            <person name="Tang R."/>
        </authorList>
    </citation>
    <scope>NUCLEOTIDE SEQUENCE [LARGE SCALE GENOMIC DNA]</scope>
    <source>
        <strain evidence="1 3">FJAT-54423</strain>
    </source>
</reference>
<dbReference type="EMBL" id="CP073708">
    <property type="protein sequence ID" value="QUO43703.1"/>
    <property type="molecule type" value="Genomic_DNA"/>
</dbReference>